<dbReference type="EMBL" id="WEKV01000014">
    <property type="protein sequence ID" value="KAB7783932.1"/>
    <property type="molecule type" value="Genomic_DNA"/>
</dbReference>
<protein>
    <submittedName>
        <fullName evidence="1">Uncharacterized protein</fullName>
    </submittedName>
</protein>
<organism evidence="1 2">
    <name type="scientific">Methylorubrum populi</name>
    <dbReference type="NCBI Taxonomy" id="223967"/>
    <lineage>
        <taxon>Bacteria</taxon>
        <taxon>Pseudomonadati</taxon>
        <taxon>Pseudomonadota</taxon>
        <taxon>Alphaproteobacteria</taxon>
        <taxon>Hyphomicrobiales</taxon>
        <taxon>Methylobacteriaceae</taxon>
        <taxon>Methylorubrum</taxon>
    </lineage>
</organism>
<evidence type="ECO:0000313" key="2">
    <source>
        <dbReference type="Proteomes" id="UP000469949"/>
    </source>
</evidence>
<comment type="caution">
    <text evidence="1">The sequence shown here is derived from an EMBL/GenBank/DDBJ whole genome shotgun (WGS) entry which is preliminary data.</text>
</comment>
<sequence length="133" mass="14548">MPGTKASAAVKAAEKAAFRLKVAAALERAHAAAEAAYDVFARSARRNESGLIVDTFGWADVIMYTPSRRLQDALKALGETQRTQSGMWYVSRFPREADTQSITAYEVACRAACEVLARELAGEGEFHVRTHID</sequence>
<accession>A0A833J5B2</accession>
<reference evidence="1 2" key="1">
    <citation type="submission" date="2019-10" db="EMBL/GenBank/DDBJ databases">
        <title>Draft Genome Sequence of the Caffeine Degrading Methylotroph Methylorubrum populi PINKEL.</title>
        <authorList>
            <person name="Dawson S.C."/>
            <person name="Zhang X."/>
            <person name="Wright M.E."/>
            <person name="Sharma G."/>
            <person name="Langner J.T."/>
            <person name="Ditty J.L."/>
            <person name="Subuyuj G.A."/>
        </authorList>
    </citation>
    <scope>NUCLEOTIDE SEQUENCE [LARGE SCALE GENOMIC DNA]</scope>
    <source>
        <strain evidence="1 2">Pinkel</strain>
    </source>
</reference>
<dbReference type="Proteomes" id="UP000469949">
    <property type="component" value="Unassembled WGS sequence"/>
</dbReference>
<proteinExistence type="predicted"/>
<dbReference type="AlphaFoldDB" id="A0A833J5B2"/>
<dbReference type="RefSeq" id="WP_152277993.1">
    <property type="nucleotide sequence ID" value="NZ_WEKV01000014.1"/>
</dbReference>
<name>A0A833J5B2_9HYPH</name>
<evidence type="ECO:0000313" key="1">
    <source>
        <dbReference type="EMBL" id="KAB7783932.1"/>
    </source>
</evidence>
<gene>
    <name evidence="1" type="ORF">F8B43_3855</name>
</gene>